<dbReference type="NCBIfam" id="NF011305">
    <property type="entry name" value="PRK14716.1-3"/>
    <property type="match status" value="1"/>
</dbReference>
<evidence type="ECO:0000313" key="10">
    <source>
        <dbReference type="EMBL" id="MBT8592079.1"/>
    </source>
</evidence>
<dbReference type="EMBL" id="JAANGI010000001">
    <property type="protein sequence ID" value="MBT8592079.1"/>
    <property type="molecule type" value="Genomic_DNA"/>
</dbReference>
<comment type="subcellular location">
    <subcellularLocation>
        <location evidence="1">Membrane</location>
        <topology evidence="1">Multi-pass membrane protein</topology>
    </subcellularLocation>
</comment>
<dbReference type="PANTHER" id="PTHR43867:SF2">
    <property type="entry name" value="CELLULOSE SYNTHASE CATALYTIC SUBUNIT A [UDP-FORMING]"/>
    <property type="match status" value="1"/>
</dbReference>
<dbReference type="Pfam" id="PF05157">
    <property type="entry name" value="MshEN"/>
    <property type="match status" value="1"/>
</dbReference>
<keyword evidence="5 7" id="KW-1133">Transmembrane helix</keyword>
<evidence type="ECO:0000256" key="4">
    <source>
        <dbReference type="ARBA" id="ARBA00022692"/>
    </source>
</evidence>
<accession>A0AAE3CIP2</accession>
<evidence type="ECO:0000256" key="2">
    <source>
        <dbReference type="ARBA" id="ARBA00022676"/>
    </source>
</evidence>
<feature type="transmembrane region" description="Helical" evidence="7">
    <location>
        <begin position="403"/>
        <end position="420"/>
    </location>
</feature>
<dbReference type="Gene3D" id="3.30.300.160">
    <property type="entry name" value="Type II secretion system, protein E, N-terminal domain"/>
    <property type="match status" value="1"/>
</dbReference>
<evidence type="ECO:0000256" key="5">
    <source>
        <dbReference type="ARBA" id="ARBA00022989"/>
    </source>
</evidence>
<dbReference type="InterPro" id="IPR050321">
    <property type="entry name" value="Glycosyltr_2/OpgH_subfam"/>
</dbReference>
<evidence type="ECO:0000256" key="3">
    <source>
        <dbReference type="ARBA" id="ARBA00022679"/>
    </source>
</evidence>
<reference evidence="10" key="1">
    <citation type="journal article" date="2021" name="Genome Biol. Evol.">
        <title>Continental-Scale Gene Flow Prevents Allopatric Divergence of Pelagic Freshwater Bacteria.</title>
        <authorList>
            <person name="Hoetzinger M."/>
            <person name="Pitt A."/>
            <person name="Huemer A."/>
            <person name="Hahn M.W."/>
        </authorList>
    </citation>
    <scope>NUCLEOTIDE SEQUENCE</scope>
    <source>
        <strain evidence="10">AP-YLGG-20-G6</strain>
    </source>
</reference>
<feature type="transmembrane region" description="Helical" evidence="7">
    <location>
        <begin position="16"/>
        <end position="41"/>
    </location>
</feature>
<evidence type="ECO:0000256" key="7">
    <source>
        <dbReference type="SAM" id="Phobius"/>
    </source>
</evidence>
<keyword evidence="4 7" id="KW-0812">Transmembrane</keyword>
<dbReference type="Proteomes" id="UP000762271">
    <property type="component" value="Unassembled WGS sequence"/>
</dbReference>
<name>A0AAE3CIP2_9BURK</name>
<evidence type="ECO:0000313" key="11">
    <source>
        <dbReference type="Proteomes" id="UP000762271"/>
    </source>
</evidence>
<keyword evidence="6 7" id="KW-0472">Membrane</keyword>
<dbReference type="AlphaFoldDB" id="A0AAE3CIP2"/>
<dbReference type="SUPFAM" id="SSF53448">
    <property type="entry name" value="Nucleotide-diphospho-sugar transferases"/>
    <property type="match status" value="1"/>
</dbReference>
<dbReference type="Pfam" id="PF13632">
    <property type="entry name" value="Glyco_trans_2_3"/>
    <property type="match status" value="1"/>
</dbReference>
<comment type="caution">
    <text evidence="10">The sequence shown here is derived from an EMBL/GenBank/DDBJ whole genome shotgun (WGS) entry which is preliminary data.</text>
</comment>
<feature type="domain" description="Glycosyltransferase 2-like" evidence="9">
    <location>
        <begin position="164"/>
        <end position="383"/>
    </location>
</feature>
<feature type="domain" description="Type II secretion system protein GspE N-terminal" evidence="8">
    <location>
        <begin position="548"/>
        <end position="626"/>
    </location>
</feature>
<dbReference type="InterPro" id="IPR037257">
    <property type="entry name" value="T2SS_E_N_sf"/>
</dbReference>
<keyword evidence="2" id="KW-0328">Glycosyltransferase</keyword>
<dbReference type="NCBIfam" id="NF012033">
    <property type="entry name" value="PRK15489.1"/>
    <property type="match status" value="1"/>
</dbReference>
<evidence type="ECO:0000256" key="1">
    <source>
        <dbReference type="ARBA" id="ARBA00004141"/>
    </source>
</evidence>
<evidence type="ECO:0000256" key="6">
    <source>
        <dbReference type="ARBA" id="ARBA00023136"/>
    </source>
</evidence>
<dbReference type="SUPFAM" id="SSF160246">
    <property type="entry name" value="EspE N-terminal domain-like"/>
    <property type="match status" value="1"/>
</dbReference>
<keyword evidence="3" id="KW-0808">Transferase</keyword>
<evidence type="ECO:0000259" key="8">
    <source>
        <dbReference type="Pfam" id="PF05157"/>
    </source>
</evidence>
<evidence type="ECO:0000259" key="9">
    <source>
        <dbReference type="Pfam" id="PF13632"/>
    </source>
</evidence>
<proteinExistence type="predicted"/>
<dbReference type="Gene3D" id="3.90.550.10">
    <property type="entry name" value="Spore Coat Polysaccharide Biosynthesis Protein SpsA, Chain A"/>
    <property type="match status" value="1"/>
</dbReference>
<protein>
    <submittedName>
        <fullName evidence="10">Phage adsorption protein NrfB</fullName>
    </submittedName>
</protein>
<dbReference type="InterPro" id="IPR029044">
    <property type="entry name" value="Nucleotide-diphossugar_trans"/>
</dbReference>
<gene>
    <name evidence="10" type="primary">nrfB</name>
    <name evidence="10" type="ORF">G6693_09100</name>
</gene>
<sequence length="733" mass="83842">MWLVDLVSIYLYSLKYLAMAIAIIIFFSSIDDVLIDITYWIRRVWRSQTIYKKNEHLQYTALNEIPEKPLAIMVPAWNETGVIGKMAELAATTMEYENYHVFVGTYPNDPDTQKDVDRACAIFPNVHKVICARPGPTSKADCLNNVLDAILQFERQTNLEFSGFILHDAEDVISSMELKLFNYLVNKNDLIQVPVYPFERKWNNFTSMHYLDEFTELHGKDIPIREAVAGQVPSAGVGTCFSRRAVLALLADGDGIAFDVKSLTEDYDIGIRLKEKGLKEIFVRFPVLKPEELESETSKPFGQDILDANVICVREYFPDTIETAVRQKARWITGIVYQGYKTHGWTKNWLLNYFLWRDRKGAVTNFISFAATLILIQLTLLWLYQHLWPDAYHFLSIFSDDKWFVAVLMINLYLMINRMLQRIYFVSSYYGLREGLMSIPRLFWGNYINFVANWRALRAIIKQGDPHRVAWDKTMHDFPSLGQENHERQMLGQILVEQGAISEEELSAALLKKTRGLKIGNWLIHIGKINSEELVKALSTQSGVSSESVDAYAIPQNIIKLLPPALALHYAALPIRKEGSKLVLASESNIDPVSLAAIARKLKMPVKNILARHGEITVGLRHWYANIKTEDPKQLLENAVSAGKIARGQAEKIWDYFVPRQFLFAEILMSLGRIDRASLNALLLQHENSEENLSQFLVGNHIISDETLKEALDLQKELQPNIKDLIEKEAEAR</sequence>
<feature type="transmembrane region" description="Helical" evidence="7">
    <location>
        <begin position="362"/>
        <end position="383"/>
    </location>
</feature>
<organism evidence="10 11">
    <name type="scientific">Polynucleobacter paneuropaeus</name>
    <dbReference type="NCBI Taxonomy" id="2527775"/>
    <lineage>
        <taxon>Bacteria</taxon>
        <taxon>Pseudomonadati</taxon>
        <taxon>Pseudomonadota</taxon>
        <taxon>Betaproteobacteria</taxon>
        <taxon>Burkholderiales</taxon>
        <taxon>Burkholderiaceae</taxon>
        <taxon>Polynucleobacter</taxon>
    </lineage>
</organism>
<dbReference type="InterPro" id="IPR001173">
    <property type="entry name" value="Glyco_trans_2-like"/>
</dbReference>
<dbReference type="GO" id="GO:0016757">
    <property type="term" value="F:glycosyltransferase activity"/>
    <property type="evidence" value="ECO:0007669"/>
    <property type="project" value="UniProtKB-KW"/>
</dbReference>
<dbReference type="InterPro" id="IPR007831">
    <property type="entry name" value="T2SS_GspE_N"/>
</dbReference>
<dbReference type="PANTHER" id="PTHR43867">
    <property type="entry name" value="CELLULOSE SYNTHASE CATALYTIC SUBUNIT A [UDP-FORMING]"/>
    <property type="match status" value="1"/>
</dbReference>
<dbReference type="GO" id="GO:0016020">
    <property type="term" value="C:membrane"/>
    <property type="evidence" value="ECO:0007669"/>
    <property type="project" value="UniProtKB-SubCell"/>
</dbReference>